<reference evidence="3 4" key="1">
    <citation type="submission" date="2019-06" db="EMBL/GenBank/DDBJ databases">
        <title>Paenimaribius caenipelagi gen. nov., sp. nov., isolated from a tidal flat.</title>
        <authorList>
            <person name="Yoon J.-H."/>
        </authorList>
    </citation>
    <scope>NUCLEOTIDE SEQUENCE [LARGE SCALE GENOMIC DNA]</scope>
    <source>
        <strain evidence="3 4">JBTF-M29</strain>
    </source>
</reference>
<organism evidence="3 4">
    <name type="scientific">Palleronia caenipelagi</name>
    <dbReference type="NCBI Taxonomy" id="2489174"/>
    <lineage>
        <taxon>Bacteria</taxon>
        <taxon>Pseudomonadati</taxon>
        <taxon>Pseudomonadota</taxon>
        <taxon>Alphaproteobacteria</taxon>
        <taxon>Rhodobacterales</taxon>
        <taxon>Roseobacteraceae</taxon>
        <taxon>Palleronia</taxon>
    </lineage>
</organism>
<dbReference type="OrthoDB" id="5186731at2"/>
<dbReference type="SUPFAM" id="SSF52402">
    <property type="entry name" value="Adenine nucleotide alpha hydrolases-like"/>
    <property type="match status" value="1"/>
</dbReference>
<dbReference type="CDD" id="cd00293">
    <property type="entry name" value="USP-like"/>
    <property type="match status" value="1"/>
</dbReference>
<accession>A0A547Q846</accession>
<dbReference type="InterPro" id="IPR006015">
    <property type="entry name" value="Universal_stress_UspA"/>
</dbReference>
<dbReference type="RefSeq" id="WP_142833502.1">
    <property type="nucleotide sequence ID" value="NZ_VFSV01000005.1"/>
</dbReference>
<dbReference type="Proteomes" id="UP000318590">
    <property type="component" value="Unassembled WGS sequence"/>
</dbReference>
<evidence type="ECO:0000313" key="3">
    <source>
        <dbReference type="EMBL" id="TRD22558.1"/>
    </source>
</evidence>
<sequence>MGQEVYVVAHDDDITQNSALDTAIARAQKSGASIVVVHILEWSPYSFLTPEELNQRHKRRNEELGRAEEHVIAPALARAKAAGVEAKGIVKHGNVPEQIVKIADTEKADFIIVGRSGNGGAVSRIFGSVPLAIAQIATVPTVIVP</sequence>
<feature type="domain" description="UspA" evidence="2">
    <location>
        <begin position="7"/>
        <end position="145"/>
    </location>
</feature>
<dbReference type="PRINTS" id="PR01438">
    <property type="entry name" value="UNVRSLSTRESS"/>
</dbReference>
<dbReference type="PANTHER" id="PTHR46268:SF6">
    <property type="entry name" value="UNIVERSAL STRESS PROTEIN UP12"/>
    <property type="match status" value="1"/>
</dbReference>
<dbReference type="Pfam" id="PF00582">
    <property type="entry name" value="Usp"/>
    <property type="match status" value="1"/>
</dbReference>
<dbReference type="EMBL" id="VFSV01000005">
    <property type="protein sequence ID" value="TRD22558.1"/>
    <property type="molecule type" value="Genomic_DNA"/>
</dbReference>
<dbReference type="AlphaFoldDB" id="A0A547Q846"/>
<evidence type="ECO:0000256" key="1">
    <source>
        <dbReference type="ARBA" id="ARBA00008791"/>
    </source>
</evidence>
<protein>
    <submittedName>
        <fullName evidence="3">Universal stress protein</fullName>
    </submittedName>
</protein>
<proteinExistence type="inferred from homology"/>
<dbReference type="PANTHER" id="PTHR46268">
    <property type="entry name" value="STRESS RESPONSE PROTEIN NHAX"/>
    <property type="match status" value="1"/>
</dbReference>
<dbReference type="InterPro" id="IPR006016">
    <property type="entry name" value="UspA"/>
</dbReference>
<name>A0A547Q846_9RHOB</name>
<comment type="caution">
    <text evidence="3">The sequence shown here is derived from an EMBL/GenBank/DDBJ whole genome shotgun (WGS) entry which is preliminary data.</text>
</comment>
<keyword evidence="4" id="KW-1185">Reference proteome</keyword>
<evidence type="ECO:0000313" key="4">
    <source>
        <dbReference type="Proteomes" id="UP000318590"/>
    </source>
</evidence>
<evidence type="ECO:0000259" key="2">
    <source>
        <dbReference type="Pfam" id="PF00582"/>
    </source>
</evidence>
<comment type="similarity">
    <text evidence="1">Belongs to the universal stress protein A family.</text>
</comment>
<dbReference type="Gene3D" id="3.40.50.12370">
    <property type="match status" value="1"/>
</dbReference>
<gene>
    <name evidence="3" type="ORF">FEV53_03845</name>
</gene>